<dbReference type="CDD" id="cd12455">
    <property type="entry name" value="RRM_like_Smg4_UPF3"/>
    <property type="match status" value="1"/>
</dbReference>
<gene>
    <name evidence="8" type="ORF">SSX86_005379</name>
</gene>
<evidence type="ECO:0000259" key="5">
    <source>
        <dbReference type="Pfam" id="PF06248"/>
    </source>
</evidence>
<comment type="similarity">
    <text evidence="1">Belongs to the RENT3 family.</text>
</comment>
<evidence type="ECO:0000256" key="1">
    <source>
        <dbReference type="ARBA" id="ARBA00005991"/>
    </source>
</evidence>
<feature type="region of interest" description="Disordered" evidence="3">
    <location>
        <begin position="280"/>
        <end position="388"/>
    </location>
</feature>
<dbReference type="Proteomes" id="UP001408789">
    <property type="component" value="Unassembled WGS sequence"/>
</dbReference>
<dbReference type="Pfam" id="PF03467">
    <property type="entry name" value="Smg4_UPF3"/>
    <property type="match status" value="1"/>
</dbReference>
<dbReference type="InterPro" id="IPR048343">
    <property type="entry name" value="ZW10_C"/>
</dbReference>
<feature type="compositionally biased region" description="Polar residues" evidence="3">
    <location>
        <begin position="371"/>
        <end position="381"/>
    </location>
</feature>
<evidence type="ECO:0000259" key="6">
    <source>
        <dbReference type="Pfam" id="PF20665"/>
    </source>
</evidence>
<keyword evidence="2" id="KW-0866">Nonsense-mediated mRNA decay</keyword>
<proteinExistence type="inferred from homology"/>
<feature type="domain" description="UPF3" evidence="4">
    <location>
        <begin position="7"/>
        <end position="168"/>
    </location>
</feature>
<comment type="caution">
    <text evidence="8">The sequence shown here is derived from an EMBL/GenBank/DDBJ whole genome shotgun (WGS) entry which is preliminary data.</text>
</comment>
<dbReference type="Pfam" id="PF20666">
    <property type="entry name" value="ZW10_C"/>
    <property type="match status" value="1"/>
</dbReference>
<dbReference type="GO" id="GO:0005737">
    <property type="term" value="C:cytoplasm"/>
    <property type="evidence" value="ECO:0007669"/>
    <property type="project" value="GOC"/>
</dbReference>
<protein>
    <submittedName>
        <fullName evidence="8">Uncharacterized protein</fullName>
    </submittedName>
</protein>
<feature type="compositionally biased region" description="Basic and acidic residues" evidence="3">
    <location>
        <begin position="346"/>
        <end position="368"/>
    </location>
</feature>
<dbReference type="InterPro" id="IPR048344">
    <property type="entry name" value="Zw10_middle"/>
</dbReference>
<dbReference type="GO" id="GO:0006888">
    <property type="term" value="P:endoplasmic reticulum to Golgi vesicle-mediated transport"/>
    <property type="evidence" value="ECO:0007669"/>
    <property type="project" value="TreeGrafter"/>
</dbReference>
<keyword evidence="9" id="KW-1185">Reference proteome</keyword>
<dbReference type="InterPro" id="IPR005120">
    <property type="entry name" value="UPF3_dom"/>
</dbReference>
<feature type="compositionally biased region" description="Basic residues" evidence="3">
    <location>
        <begin position="165"/>
        <end position="184"/>
    </location>
</feature>
<accession>A0AAP0DLE2</accession>
<evidence type="ECO:0000313" key="8">
    <source>
        <dbReference type="EMBL" id="KAK9077044.1"/>
    </source>
</evidence>
<dbReference type="InterPro" id="IPR035979">
    <property type="entry name" value="RBD_domain_sf"/>
</dbReference>
<feature type="domain" description="Centromere/kinetochore protein zw10 middle" evidence="6">
    <location>
        <begin position="680"/>
        <end position="915"/>
    </location>
</feature>
<evidence type="ECO:0000259" key="7">
    <source>
        <dbReference type="Pfam" id="PF20666"/>
    </source>
</evidence>
<feature type="domain" description="Centromere/kinetochore protein zw10 N-terminal" evidence="5">
    <location>
        <begin position="539"/>
        <end position="635"/>
    </location>
</feature>
<feature type="domain" description="Centromere/kinetochore protein zw10 C-terminal" evidence="7">
    <location>
        <begin position="943"/>
        <end position="999"/>
    </location>
</feature>
<dbReference type="GO" id="GO:0003676">
    <property type="term" value="F:nucleic acid binding"/>
    <property type="evidence" value="ECO:0007669"/>
    <property type="project" value="InterPro"/>
</dbReference>
<evidence type="ECO:0000256" key="2">
    <source>
        <dbReference type="ARBA" id="ARBA00023161"/>
    </source>
</evidence>
<feature type="compositionally biased region" description="Basic and acidic residues" evidence="3">
    <location>
        <begin position="215"/>
        <end position="238"/>
    </location>
</feature>
<dbReference type="EMBL" id="JBCNJP010000007">
    <property type="protein sequence ID" value="KAK9077044.1"/>
    <property type="molecule type" value="Genomic_DNA"/>
</dbReference>
<dbReference type="PANTHER" id="PTHR12205:SF0">
    <property type="entry name" value="CENTROMERE_KINETOCHORE PROTEIN ZW10 HOMOLOG"/>
    <property type="match status" value="1"/>
</dbReference>
<evidence type="ECO:0000313" key="9">
    <source>
        <dbReference type="Proteomes" id="UP001408789"/>
    </source>
</evidence>
<dbReference type="GO" id="GO:1990423">
    <property type="term" value="C:RZZ complex"/>
    <property type="evidence" value="ECO:0007669"/>
    <property type="project" value="TreeGrafter"/>
</dbReference>
<dbReference type="GO" id="GO:0000184">
    <property type="term" value="P:nuclear-transcribed mRNA catabolic process, nonsense-mediated decay"/>
    <property type="evidence" value="ECO:0007669"/>
    <property type="project" value="UniProtKB-KW"/>
</dbReference>
<dbReference type="AlphaFoldDB" id="A0AAP0DLE2"/>
<sequence length="1009" mass="112743">MKGPLDRTKVVLRHLPHTISQSALVEQIDARFSGRYNWFCFRSGKHSLKSPSYSRAYIDFKRPDDVIEFAAFFNGHVFVNEKGTQFKTIVEYAPSQRVPKQLCKKDGREGTIGKDPEYLDFLEFVSKPVENLPSAEIQLERKEAERAGAAKEAPIVTPLMDFVRQKRAAKGGPRRSLPNRKLMRRAGTSSSSSSSTVVKRGSGKRTNSTMYVLRDSGKSTNGEEKSTYAKRGDRHVSDKSGSVVLEQDKGASGTPDTGKMKIILLKGKEKEIPLVVGSLTPQQNSSSVKPAARMTQRHEASGRIIRSILVNKDTRQNQSEQNQSLNQEKDRKPPKAPLLKVSNGLLDDKTHGYDDKQRCTNNKDKPDCDESLSSSTFQSAQVLPDSAEGIRGEAKYDVRDEHGLEFKPTGTGRGGHLSSDNGTHKHSGRRVCTHNAKAADGSSNLNEGKPLKRGVSAGYGSHEKRVWVQKPSSVSHDLTAFVAKPPAHISSNHRRETTVLFEMDVLFNSIDVRDLLSSHDLDDASPLSAPDLRLLIDRLQVRSLDIKSKVQNYILSHNDEFSALFSRCSDAVVNSEQLSDQVSDLVNLLSSSDRQPIDVEIRETVEEIRSKRAESKAKKDTLGLVKVVLKLSQQLSVVEDDLRSGEFVGAAEVLTDLKVALRVTTEDRPEEGEPIVFGLLRKKWTDCFEEIQQVLVKFIENAVIFDQQANSVYVKNTMSMNDNHRIELCTVLKAMHVVGILDYGLAKVADLMTRYVITPAVRSMSHSFSVEEKRSESGDITEAVLRIFPLSGTQVENMDAETIYSGINVVIQFIFNYICFQNSSWMQLFGRLTWPHLSELIITNFLSKIVPEDASKLSEFQTIRQLTSEFEKSLKDVMFISPGKDERLTNFTDNVEVHFATRKKVEILATARDLLLHSDFKLPKEYSRKSKDIKNGGNVDLLFSSESCAISGAAFQLLELVHQTLKDVCLSSPTVALEFCHAARDALLLYEAVIPVKKDSWMVSTRLLF</sequence>
<evidence type="ECO:0000256" key="3">
    <source>
        <dbReference type="SAM" id="MobiDB-lite"/>
    </source>
</evidence>
<feature type="region of interest" description="Disordered" evidence="3">
    <location>
        <begin position="164"/>
        <end position="258"/>
    </location>
</feature>
<evidence type="ECO:0000259" key="4">
    <source>
        <dbReference type="Pfam" id="PF03467"/>
    </source>
</evidence>
<dbReference type="Pfam" id="PF06248">
    <property type="entry name" value="Zw10_N"/>
    <property type="match status" value="1"/>
</dbReference>
<dbReference type="GO" id="GO:0007094">
    <property type="term" value="P:mitotic spindle assembly checkpoint signaling"/>
    <property type="evidence" value="ECO:0007669"/>
    <property type="project" value="TreeGrafter"/>
</dbReference>
<dbReference type="InterPro" id="IPR012677">
    <property type="entry name" value="Nucleotide-bd_a/b_plait_sf"/>
</dbReference>
<dbReference type="Gene3D" id="3.30.70.330">
    <property type="match status" value="1"/>
</dbReference>
<dbReference type="PANTHER" id="PTHR12205">
    <property type="entry name" value="CENTROMERE/KINETOCHORE PROTEIN ZW10"/>
    <property type="match status" value="1"/>
</dbReference>
<name>A0AAP0DLE2_9ASTR</name>
<feature type="region of interest" description="Disordered" evidence="3">
    <location>
        <begin position="405"/>
        <end position="457"/>
    </location>
</feature>
<feature type="compositionally biased region" description="Low complexity" evidence="3">
    <location>
        <begin position="316"/>
        <end position="326"/>
    </location>
</feature>
<organism evidence="8 9">
    <name type="scientific">Deinandra increscens subsp. villosa</name>
    <dbReference type="NCBI Taxonomy" id="3103831"/>
    <lineage>
        <taxon>Eukaryota</taxon>
        <taxon>Viridiplantae</taxon>
        <taxon>Streptophyta</taxon>
        <taxon>Embryophyta</taxon>
        <taxon>Tracheophyta</taxon>
        <taxon>Spermatophyta</taxon>
        <taxon>Magnoliopsida</taxon>
        <taxon>eudicotyledons</taxon>
        <taxon>Gunneridae</taxon>
        <taxon>Pentapetalae</taxon>
        <taxon>asterids</taxon>
        <taxon>campanulids</taxon>
        <taxon>Asterales</taxon>
        <taxon>Asteraceae</taxon>
        <taxon>Asteroideae</taxon>
        <taxon>Heliantheae alliance</taxon>
        <taxon>Madieae</taxon>
        <taxon>Madiinae</taxon>
        <taxon>Deinandra</taxon>
    </lineage>
</organism>
<reference evidence="8 9" key="1">
    <citation type="submission" date="2024-04" db="EMBL/GenBank/DDBJ databases">
        <title>The reference genome of an endangered Asteraceae, Deinandra increscens subsp. villosa, native to the Central Coast of California.</title>
        <authorList>
            <person name="Guilliams M."/>
            <person name="Hasenstab-Lehman K."/>
            <person name="Meyer R."/>
            <person name="Mcevoy S."/>
        </authorList>
    </citation>
    <scope>NUCLEOTIDE SEQUENCE [LARGE SCALE GENOMIC DNA]</scope>
    <source>
        <tissue evidence="8">Leaf</tissue>
    </source>
</reference>
<dbReference type="GO" id="GO:0005634">
    <property type="term" value="C:nucleus"/>
    <property type="evidence" value="ECO:0007669"/>
    <property type="project" value="InterPro"/>
</dbReference>
<dbReference type="SUPFAM" id="SSF54928">
    <property type="entry name" value="RNA-binding domain, RBD"/>
    <property type="match status" value="1"/>
</dbReference>
<dbReference type="Pfam" id="PF20665">
    <property type="entry name" value="Zw10_middle"/>
    <property type="match status" value="1"/>
</dbReference>
<dbReference type="InterPro" id="IPR009361">
    <property type="entry name" value="Zw10_N"/>
</dbReference>